<dbReference type="STRING" id="456900.A0A151IBW8"/>
<dbReference type="EMBL" id="KQ978078">
    <property type="protein sequence ID" value="KYM97189.1"/>
    <property type="molecule type" value="Genomic_DNA"/>
</dbReference>
<feature type="region of interest" description="Disordered" evidence="1">
    <location>
        <begin position="118"/>
        <end position="162"/>
    </location>
</feature>
<evidence type="ECO:0000313" key="2">
    <source>
        <dbReference type="EMBL" id="KYM97189.1"/>
    </source>
</evidence>
<proteinExistence type="predicted"/>
<accession>A0A151IBW8</accession>
<organism evidence="2 3">
    <name type="scientific">Cyphomyrmex costatus</name>
    <dbReference type="NCBI Taxonomy" id="456900"/>
    <lineage>
        <taxon>Eukaryota</taxon>
        <taxon>Metazoa</taxon>
        <taxon>Ecdysozoa</taxon>
        <taxon>Arthropoda</taxon>
        <taxon>Hexapoda</taxon>
        <taxon>Insecta</taxon>
        <taxon>Pterygota</taxon>
        <taxon>Neoptera</taxon>
        <taxon>Endopterygota</taxon>
        <taxon>Hymenoptera</taxon>
        <taxon>Apocrita</taxon>
        <taxon>Aculeata</taxon>
        <taxon>Formicoidea</taxon>
        <taxon>Formicidae</taxon>
        <taxon>Myrmicinae</taxon>
        <taxon>Cyphomyrmex</taxon>
    </lineage>
</organism>
<reference evidence="2 3" key="1">
    <citation type="submission" date="2016-03" db="EMBL/GenBank/DDBJ databases">
        <title>Cyphomyrmex costatus WGS genome.</title>
        <authorList>
            <person name="Nygaard S."/>
            <person name="Hu H."/>
            <person name="Boomsma J."/>
            <person name="Zhang G."/>
        </authorList>
    </citation>
    <scope>NUCLEOTIDE SEQUENCE [LARGE SCALE GENOMIC DNA]</scope>
    <source>
        <strain evidence="2">MS0001</strain>
        <tissue evidence="2">Whole body</tissue>
    </source>
</reference>
<name>A0A151IBW8_9HYME</name>
<dbReference type="Proteomes" id="UP000078542">
    <property type="component" value="Unassembled WGS sequence"/>
</dbReference>
<feature type="compositionally biased region" description="Basic and acidic residues" evidence="1">
    <location>
        <begin position="118"/>
        <end position="153"/>
    </location>
</feature>
<evidence type="ECO:0000256" key="1">
    <source>
        <dbReference type="SAM" id="MobiDB-lite"/>
    </source>
</evidence>
<evidence type="ECO:0000313" key="3">
    <source>
        <dbReference type="Proteomes" id="UP000078542"/>
    </source>
</evidence>
<dbReference type="AlphaFoldDB" id="A0A151IBW8"/>
<gene>
    <name evidence="2" type="ORF">ALC62_12135</name>
</gene>
<sequence length="203" mass="22975">MARYASVFFNELSLSLDYRTRGFVVVTGSNESIDHADELMTAQSFIDNRRRASASAVMMNDQVDAAAVRLVRTHSCLMNSADKMLDFIVSSLSSRVVFPFWHAFVNVTRWDVERVDRERDERRTVKAQEGRKEGRKGGRKEGREEWEKRDTHTRGGGASLWPHLAGTLPRTWILSGKIPTQLPVVHNLRASSSGERLNDAIPC</sequence>
<protein>
    <submittedName>
        <fullName evidence="2">Uncharacterized protein</fullName>
    </submittedName>
</protein>
<keyword evidence="3" id="KW-1185">Reference proteome</keyword>